<protein>
    <recommendedName>
        <fullName evidence="3">DUF507 family protein</fullName>
    </recommendedName>
</protein>
<evidence type="ECO:0008006" key="3">
    <source>
        <dbReference type="Google" id="ProtNLM"/>
    </source>
</evidence>
<sequence length="93" mass="11024">MALNEKEINFIADKIVNVMIKKGLVQLKKDKMVIADFVQKTLEQDALKEKEIDQKTLLYIENYKEQIIQENIDQTKFFQMMKRKVAEKEGFVL</sequence>
<organism evidence="1 2">
    <name type="scientific">Desulfurella amilsii</name>
    <dbReference type="NCBI Taxonomy" id="1562698"/>
    <lineage>
        <taxon>Bacteria</taxon>
        <taxon>Pseudomonadati</taxon>
        <taxon>Campylobacterota</taxon>
        <taxon>Desulfurellia</taxon>
        <taxon>Desulfurellales</taxon>
        <taxon>Desulfurellaceae</taxon>
        <taxon>Desulfurella</taxon>
    </lineage>
</organism>
<evidence type="ECO:0000313" key="1">
    <source>
        <dbReference type="EMBL" id="OSS41436.1"/>
    </source>
</evidence>
<dbReference type="RefSeq" id="WP_086033692.1">
    <property type="nucleotide sequence ID" value="NZ_MDSU01000018.1"/>
</dbReference>
<accession>A0A1X4XV60</accession>
<evidence type="ECO:0000313" key="2">
    <source>
        <dbReference type="Proteomes" id="UP000194141"/>
    </source>
</evidence>
<keyword evidence="2" id="KW-1185">Reference proteome</keyword>
<dbReference type="Pfam" id="PF04368">
    <property type="entry name" value="DUF507"/>
    <property type="match status" value="1"/>
</dbReference>
<proteinExistence type="predicted"/>
<reference evidence="1 2" key="1">
    <citation type="journal article" date="2017" name="Front. Microbiol.">
        <title>Genome Sequence of Desulfurella amilsii Strain TR1 and Comparative Genomics of Desulfurellaceae Family.</title>
        <authorList>
            <person name="Florentino A.P."/>
            <person name="Stams A.J."/>
            <person name="Sanchez-Andrea I."/>
        </authorList>
    </citation>
    <scope>NUCLEOTIDE SEQUENCE [LARGE SCALE GENOMIC DNA]</scope>
    <source>
        <strain evidence="1 2">TR1</strain>
    </source>
</reference>
<comment type="caution">
    <text evidence="1">The sequence shown here is derived from an EMBL/GenBank/DDBJ whole genome shotgun (WGS) entry which is preliminary data.</text>
</comment>
<name>A0A1X4XV60_9BACT</name>
<dbReference type="InterPro" id="IPR007463">
    <property type="entry name" value="DUF507"/>
</dbReference>
<dbReference type="OrthoDB" id="13157at2"/>
<dbReference type="Proteomes" id="UP000194141">
    <property type="component" value="Unassembled WGS sequence"/>
</dbReference>
<gene>
    <name evidence="1" type="ORF">DESAMIL20_989</name>
</gene>
<dbReference type="STRING" id="1562698.DESAMIL20_989"/>
<dbReference type="AlphaFoldDB" id="A0A1X4XV60"/>
<dbReference type="EMBL" id="MDSU01000018">
    <property type="protein sequence ID" value="OSS41436.1"/>
    <property type="molecule type" value="Genomic_DNA"/>
</dbReference>